<gene>
    <name evidence="1" type="ORF">MA16_Dca001774</name>
</gene>
<proteinExistence type="predicted"/>
<protein>
    <submittedName>
        <fullName evidence="1">Uncharacterized protein</fullName>
    </submittedName>
</protein>
<organism evidence="1 2">
    <name type="scientific">Dendrobium catenatum</name>
    <dbReference type="NCBI Taxonomy" id="906689"/>
    <lineage>
        <taxon>Eukaryota</taxon>
        <taxon>Viridiplantae</taxon>
        <taxon>Streptophyta</taxon>
        <taxon>Embryophyta</taxon>
        <taxon>Tracheophyta</taxon>
        <taxon>Spermatophyta</taxon>
        <taxon>Magnoliopsida</taxon>
        <taxon>Liliopsida</taxon>
        <taxon>Asparagales</taxon>
        <taxon>Orchidaceae</taxon>
        <taxon>Epidendroideae</taxon>
        <taxon>Malaxideae</taxon>
        <taxon>Dendrobiinae</taxon>
        <taxon>Dendrobium</taxon>
    </lineage>
</organism>
<reference evidence="1 2" key="1">
    <citation type="journal article" date="2016" name="Sci. Rep.">
        <title>The Dendrobium catenatum Lindl. genome sequence provides insights into polysaccharide synthase, floral development and adaptive evolution.</title>
        <authorList>
            <person name="Zhang G.Q."/>
            <person name="Xu Q."/>
            <person name="Bian C."/>
            <person name="Tsai W.C."/>
            <person name="Yeh C.M."/>
            <person name="Liu K.W."/>
            <person name="Yoshida K."/>
            <person name="Zhang L.S."/>
            <person name="Chang S.B."/>
            <person name="Chen F."/>
            <person name="Shi Y."/>
            <person name="Su Y.Y."/>
            <person name="Zhang Y.Q."/>
            <person name="Chen L.J."/>
            <person name="Yin Y."/>
            <person name="Lin M."/>
            <person name="Huang H."/>
            <person name="Deng H."/>
            <person name="Wang Z.W."/>
            <person name="Zhu S.L."/>
            <person name="Zhao X."/>
            <person name="Deng C."/>
            <person name="Niu S.C."/>
            <person name="Huang J."/>
            <person name="Wang M."/>
            <person name="Liu G.H."/>
            <person name="Yang H.J."/>
            <person name="Xiao X.J."/>
            <person name="Hsiao Y.Y."/>
            <person name="Wu W.L."/>
            <person name="Chen Y.Y."/>
            <person name="Mitsuda N."/>
            <person name="Ohme-Takagi M."/>
            <person name="Luo Y.B."/>
            <person name="Van de Peer Y."/>
            <person name="Liu Z.J."/>
        </authorList>
    </citation>
    <scope>NUCLEOTIDE SEQUENCE [LARGE SCALE GENOMIC DNA]</scope>
    <source>
        <tissue evidence="1">The whole plant</tissue>
    </source>
</reference>
<name>A0A2I0XDG7_9ASPA</name>
<dbReference type="AlphaFoldDB" id="A0A2I0XDG7"/>
<accession>A0A2I0XDG7</accession>
<keyword evidence="2" id="KW-1185">Reference proteome</keyword>
<evidence type="ECO:0000313" key="1">
    <source>
        <dbReference type="EMBL" id="PKU85943.1"/>
    </source>
</evidence>
<sequence length="62" mass="7139">MEVGFSLRLSPAPLYRVSSFFFLRMMKRIKEFGIGGEGEQVKGASVVCVREFRNLRKMYGCK</sequence>
<reference evidence="1 2" key="2">
    <citation type="journal article" date="2017" name="Nature">
        <title>The Apostasia genome and the evolution of orchids.</title>
        <authorList>
            <person name="Zhang G.Q."/>
            <person name="Liu K.W."/>
            <person name="Li Z."/>
            <person name="Lohaus R."/>
            <person name="Hsiao Y.Y."/>
            <person name="Niu S.C."/>
            <person name="Wang J.Y."/>
            <person name="Lin Y.C."/>
            <person name="Xu Q."/>
            <person name="Chen L.J."/>
            <person name="Yoshida K."/>
            <person name="Fujiwara S."/>
            <person name="Wang Z.W."/>
            <person name="Zhang Y.Q."/>
            <person name="Mitsuda N."/>
            <person name="Wang M."/>
            <person name="Liu G.H."/>
            <person name="Pecoraro L."/>
            <person name="Huang H.X."/>
            <person name="Xiao X.J."/>
            <person name="Lin M."/>
            <person name="Wu X.Y."/>
            <person name="Wu W.L."/>
            <person name="Chen Y.Y."/>
            <person name="Chang S.B."/>
            <person name="Sakamoto S."/>
            <person name="Ohme-Takagi M."/>
            <person name="Yagi M."/>
            <person name="Zeng S.J."/>
            <person name="Shen C.Y."/>
            <person name="Yeh C.M."/>
            <person name="Luo Y.B."/>
            <person name="Tsai W.C."/>
            <person name="Van de Peer Y."/>
            <person name="Liu Z.J."/>
        </authorList>
    </citation>
    <scope>NUCLEOTIDE SEQUENCE [LARGE SCALE GENOMIC DNA]</scope>
    <source>
        <tissue evidence="1">The whole plant</tissue>
    </source>
</reference>
<dbReference type="Proteomes" id="UP000233837">
    <property type="component" value="Unassembled WGS sequence"/>
</dbReference>
<evidence type="ECO:0000313" key="2">
    <source>
        <dbReference type="Proteomes" id="UP000233837"/>
    </source>
</evidence>
<dbReference type="EMBL" id="KZ501954">
    <property type="protein sequence ID" value="PKU85943.1"/>
    <property type="molecule type" value="Genomic_DNA"/>
</dbReference>